<reference evidence="1 2" key="1">
    <citation type="submission" date="2022-01" db="EMBL/GenBank/DDBJ databases">
        <authorList>
            <person name="Xiong W."/>
            <person name="Schranz E."/>
        </authorList>
    </citation>
    <scope>NUCLEOTIDE SEQUENCE [LARGE SCALE GENOMIC DNA]</scope>
</reference>
<comment type="caution">
    <text evidence="1">The sequence shown here is derived from an EMBL/GenBank/DDBJ whole genome shotgun (WGS) entry which is preliminary data.</text>
</comment>
<keyword evidence="2" id="KW-1185">Reference proteome</keyword>
<proteinExistence type="predicted"/>
<gene>
    <name evidence="1" type="ORF">LVIROSA_LOCUS15766</name>
</gene>
<protein>
    <submittedName>
        <fullName evidence="1">Uncharacterized protein</fullName>
    </submittedName>
</protein>
<dbReference type="Gene3D" id="1.25.10.10">
    <property type="entry name" value="Leucine-rich Repeat Variant"/>
    <property type="match status" value="1"/>
</dbReference>
<dbReference type="PANTHER" id="PTHR47184:SF2">
    <property type="entry name" value="SYMPLEKIN"/>
    <property type="match status" value="1"/>
</dbReference>
<name>A0AAU9MRW1_9ASTR</name>
<sequence length="165" mass="18522">MGPCSGKMPDEFNITWLHRGDPILNVSDLSIEASRNLGLLLDQLRYQAVKSLSNMVVIVLIKRIRVYKTKSLGQEVQQIILLRNLRKAAAQEVVYEVRQHNGLLVDKPDTLLQLQKEDGTCKDYPVGAALEATKNTLIQDSIKLLLDFSVVFGQELGLKGSRQYT</sequence>
<dbReference type="PANTHER" id="PTHR47184">
    <property type="entry name" value="PHOSPHATIDYLINOSITOL 3-AND 4-KINASE FAMILY PROTEIN-RELATED"/>
    <property type="match status" value="1"/>
</dbReference>
<organism evidence="1 2">
    <name type="scientific">Lactuca virosa</name>
    <dbReference type="NCBI Taxonomy" id="75947"/>
    <lineage>
        <taxon>Eukaryota</taxon>
        <taxon>Viridiplantae</taxon>
        <taxon>Streptophyta</taxon>
        <taxon>Embryophyta</taxon>
        <taxon>Tracheophyta</taxon>
        <taxon>Spermatophyta</taxon>
        <taxon>Magnoliopsida</taxon>
        <taxon>eudicotyledons</taxon>
        <taxon>Gunneridae</taxon>
        <taxon>Pentapetalae</taxon>
        <taxon>asterids</taxon>
        <taxon>campanulids</taxon>
        <taxon>Asterales</taxon>
        <taxon>Asteraceae</taxon>
        <taxon>Cichorioideae</taxon>
        <taxon>Cichorieae</taxon>
        <taxon>Lactucinae</taxon>
        <taxon>Lactuca</taxon>
    </lineage>
</organism>
<evidence type="ECO:0000313" key="2">
    <source>
        <dbReference type="Proteomes" id="UP001157418"/>
    </source>
</evidence>
<dbReference type="Proteomes" id="UP001157418">
    <property type="component" value="Unassembled WGS sequence"/>
</dbReference>
<dbReference type="InterPro" id="IPR011989">
    <property type="entry name" value="ARM-like"/>
</dbReference>
<evidence type="ECO:0000313" key="1">
    <source>
        <dbReference type="EMBL" id="CAH1428864.1"/>
    </source>
</evidence>
<dbReference type="AlphaFoldDB" id="A0AAU9MRW1"/>
<accession>A0AAU9MRW1</accession>
<dbReference type="EMBL" id="CAKMRJ010002255">
    <property type="protein sequence ID" value="CAH1428864.1"/>
    <property type="molecule type" value="Genomic_DNA"/>
</dbReference>